<feature type="compositionally biased region" description="Low complexity" evidence="1">
    <location>
        <begin position="163"/>
        <end position="181"/>
    </location>
</feature>
<feature type="compositionally biased region" description="Low complexity" evidence="1">
    <location>
        <begin position="144"/>
        <end position="155"/>
    </location>
</feature>
<feature type="region of interest" description="Disordered" evidence="1">
    <location>
        <begin position="75"/>
        <end position="105"/>
    </location>
</feature>
<accession>A0A177TVJ2</accession>
<feature type="compositionally biased region" description="Polar residues" evidence="1">
    <location>
        <begin position="329"/>
        <end position="342"/>
    </location>
</feature>
<evidence type="ECO:0000313" key="3">
    <source>
        <dbReference type="Proteomes" id="UP000077521"/>
    </source>
</evidence>
<name>A0A177TVJ2_9BASI</name>
<evidence type="ECO:0000313" key="2">
    <source>
        <dbReference type="EMBL" id="KAE8258694.1"/>
    </source>
</evidence>
<feature type="region of interest" description="Disordered" evidence="1">
    <location>
        <begin position="429"/>
        <end position="450"/>
    </location>
</feature>
<feature type="compositionally biased region" description="Polar residues" evidence="1">
    <location>
        <begin position="271"/>
        <end position="302"/>
    </location>
</feature>
<dbReference type="Proteomes" id="UP000077521">
    <property type="component" value="Unassembled WGS sequence"/>
</dbReference>
<proteinExistence type="predicted"/>
<gene>
    <name evidence="2" type="ORF">A4X13_0g1516</name>
</gene>
<comment type="caution">
    <text evidence="2">The sequence shown here is derived from an EMBL/GenBank/DDBJ whole genome shotgun (WGS) entry which is preliminary data.</text>
</comment>
<feature type="region of interest" description="Disordered" evidence="1">
    <location>
        <begin position="329"/>
        <end position="356"/>
    </location>
</feature>
<evidence type="ECO:0000256" key="1">
    <source>
        <dbReference type="SAM" id="MobiDB-lite"/>
    </source>
</evidence>
<protein>
    <submittedName>
        <fullName evidence="2">Uncharacterized protein</fullName>
    </submittedName>
</protein>
<sequence>MASTALDQGFRCDLCRAIGQTQSCRYDGDPAHEDSVSCHNCKVNQVECSFLHEFGMHLPKAIYLPPRDVLYQPLQKGSRKRKASERAIEEEGEGECEGDKKSGGGRWLAFDPNSKAFLKVAEELPGESQVQLMVLRAEQLIQASSSSSSTSTTTTRAMKRAVSASPAPSRSSRPSSSSTSTMTPLAKVCKGVSQKKKKKKREEEEEEVVGGTNSKIKGVGVGGRVVRGVTAPPPSHGRSSRTNPIRDPFTPTPSPARSDGSNSHSALVLSSAPTSFPHPSTSMSTSRDLLPTSSMPQEQPSALISPPVDIDAKLFDSYASWLDRQSSMTEKSIQTDRQSSMTEKAIQTDPPPTSNLDEHIITVSRSVKLTTSELFDLARAQTWELPDPNAPESCQILACPSGSSAVVAGGRYAAAIAAGRSNHGSPMGSIAGGSGSAGGSVDPSSSAWSFGSAAPVPSAGSVWSLGSGMVGARDDGSPEAYAVRPTAQGLDDVLYLGPPEL</sequence>
<reference evidence="2" key="2">
    <citation type="journal article" date="2019" name="IMA Fungus">
        <title>Genome sequencing and comparison of five Tilletia species to identify candidate genes for the detection of regulated species infecting wheat.</title>
        <authorList>
            <person name="Nguyen H.D.T."/>
            <person name="Sultana T."/>
            <person name="Kesanakurti P."/>
            <person name="Hambleton S."/>
        </authorList>
    </citation>
    <scope>NUCLEOTIDE SEQUENCE</scope>
    <source>
        <strain evidence="2">DAOMC 236416</strain>
    </source>
</reference>
<feature type="region of interest" description="Disordered" evidence="1">
    <location>
        <begin position="142"/>
        <end position="304"/>
    </location>
</feature>
<keyword evidence="3" id="KW-1185">Reference proteome</keyword>
<dbReference type="EMBL" id="LWDF02000060">
    <property type="protein sequence ID" value="KAE8258694.1"/>
    <property type="molecule type" value="Genomic_DNA"/>
</dbReference>
<reference evidence="2" key="1">
    <citation type="submission" date="2016-04" db="EMBL/GenBank/DDBJ databases">
        <authorList>
            <person name="Nguyen H.D."/>
            <person name="Samba Siva P."/>
            <person name="Cullis J."/>
            <person name="Levesque C.A."/>
            <person name="Hambleton S."/>
        </authorList>
    </citation>
    <scope>NUCLEOTIDE SEQUENCE</scope>
    <source>
        <strain evidence="2">DAOMC 236416</strain>
    </source>
</reference>
<organism evidence="2 3">
    <name type="scientific">Tilletia indica</name>
    <dbReference type="NCBI Taxonomy" id="43049"/>
    <lineage>
        <taxon>Eukaryota</taxon>
        <taxon>Fungi</taxon>
        <taxon>Dikarya</taxon>
        <taxon>Basidiomycota</taxon>
        <taxon>Ustilaginomycotina</taxon>
        <taxon>Exobasidiomycetes</taxon>
        <taxon>Tilletiales</taxon>
        <taxon>Tilletiaceae</taxon>
        <taxon>Tilletia</taxon>
    </lineage>
</organism>
<dbReference type="AlphaFoldDB" id="A0A177TVJ2"/>